<reference evidence="1" key="1">
    <citation type="journal article" date="2019" name="bioRxiv">
        <title>The Genome of the Zebra Mussel, Dreissena polymorpha: A Resource for Invasive Species Research.</title>
        <authorList>
            <person name="McCartney M.A."/>
            <person name="Auch B."/>
            <person name="Kono T."/>
            <person name="Mallez S."/>
            <person name="Zhang Y."/>
            <person name="Obille A."/>
            <person name="Becker A."/>
            <person name="Abrahante J.E."/>
            <person name="Garbe J."/>
            <person name="Badalamenti J.P."/>
            <person name="Herman A."/>
            <person name="Mangelson H."/>
            <person name="Liachko I."/>
            <person name="Sullivan S."/>
            <person name="Sone E.D."/>
            <person name="Koren S."/>
            <person name="Silverstein K.A.T."/>
            <person name="Beckman K.B."/>
            <person name="Gohl D.M."/>
        </authorList>
    </citation>
    <scope>NUCLEOTIDE SEQUENCE</scope>
    <source>
        <strain evidence="1">Duluth1</strain>
        <tissue evidence="1">Whole animal</tissue>
    </source>
</reference>
<evidence type="ECO:0000313" key="2">
    <source>
        <dbReference type="Proteomes" id="UP000828390"/>
    </source>
</evidence>
<dbReference type="Proteomes" id="UP000828390">
    <property type="component" value="Unassembled WGS sequence"/>
</dbReference>
<organism evidence="1 2">
    <name type="scientific">Dreissena polymorpha</name>
    <name type="common">Zebra mussel</name>
    <name type="synonym">Mytilus polymorpha</name>
    <dbReference type="NCBI Taxonomy" id="45954"/>
    <lineage>
        <taxon>Eukaryota</taxon>
        <taxon>Metazoa</taxon>
        <taxon>Spiralia</taxon>
        <taxon>Lophotrochozoa</taxon>
        <taxon>Mollusca</taxon>
        <taxon>Bivalvia</taxon>
        <taxon>Autobranchia</taxon>
        <taxon>Heteroconchia</taxon>
        <taxon>Euheterodonta</taxon>
        <taxon>Imparidentia</taxon>
        <taxon>Neoheterodontei</taxon>
        <taxon>Myida</taxon>
        <taxon>Dreissenoidea</taxon>
        <taxon>Dreissenidae</taxon>
        <taxon>Dreissena</taxon>
    </lineage>
</organism>
<protein>
    <submittedName>
        <fullName evidence="1">Uncharacterized protein</fullName>
    </submittedName>
</protein>
<name>A0A9D4KK15_DREPO</name>
<reference evidence="1" key="2">
    <citation type="submission" date="2020-11" db="EMBL/GenBank/DDBJ databases">
        <authorList>
            <person name="McCartney M.A."/>
            <person name="Auch B."/>
            <person name="Kono T."/>
            <person name="Mallez S."/>
            <person name="Becker A."/>
            <person name="Gohl D.M."/>
            <person name="Silverstein K.A.T."/>
            <person name="Koren S."/>
            <person name="Bechman K.B."/>
            <person name="Herman A."/>
            <person name="Abrahante J.E."/>
            <person name="Garbe J."/>
        </authorList>
    </citation>
    <scope>NUCLEOTIDE SEQUENCE</scope>
    <source>
        <strain evidence="1">Duluth1</strain>
        <tissue evidence="1">Whole animal</tissue>
    </source>
</reference>
<dbReference type="AlphaFoldDB" id="A0A9D4KK15"/>
<dbReference type="EMBL" id="JAIWYP010000004">
    <property type="protein sequence ID" value="KAH3840919.1"/>
    <property type="molecule type" value="Genomic_DNA"/>
</dbReference>
<accession>A0A9D4KK15</accession>
<sequence length="71" mass="8187">MEFKVWRDFDCIRWWDLYSSNWKDLGHLGDLDGSKCFNLILEAGRTWKVVCGKTRKAGAEGTLILLVSFCS</sequence>
<comment type="caution">
    <text evidence="1">The sequence shown here is derived from an EMBL/GenBank/DDBJ whole genome shotgun (WGS) entry which is preliminary data.</text>
</comment>
<gene>
    <name evidence="1" type="ORF">DPMN_114377</name>
</gene>
<evidence type="ECO:0000313" key="1">
    <source>
        <dbReference type="EMBL" id="KAH3840919.1"/>
    </source>
</evidence>
<keyword evidence="2" id="KW-1185">Reference proteome</keyword>
<proteinExistence type="predicted"/>